<keyword evidence="7" id="KW-0411">Iron-sulfur</keyword>
<dbReference type="InterPro" id="IPR001041">
    <property type="entry name" value="2Fe-2S_ferredoxin-type"/>
</dbReference>
<feature type="domain" description="FAD-binding FR-type" evidence="9">
    <location>
        <begin position="11"/>
        <end position="113"/>
    </location>
</feature>
<dbReference type="InterPro" id="IPR017927">
    <property type="entry name" value="FAD-bd_FR_type"/>
</dbReference>
<dbReference type="SUPFAM" id="SSF54292">
    <property type="entry name" value="2Fe-2S ferredoxin-like"/>
    <property type="match status" value="1"/>
</dbReference>
<protein>
    <submittedName>
        <fullName evidence="10">PDR/VanB family oxidoreductase</fullName>
    </submittedName>
</protein>
<dbReference type="CDD" id="cd00207">
    <property type="entry name" value="fer2"/>
    <property type="match status" value="1"/>
</dbReference>
<keyword evidence="4" id="KW-0479">Metal-binding</keyword>
<dbReference type="PRINTS" id="PR00409">
    <property type="entry name" value="PHDIOXRDTASE"/>
</dbReference>
<keyword evidence="3" id="KW-0001">2Fe-2S</keyword>
<dbReference type="PROSITE" id="PS00197">
    <property type="entry name" value="2FE2S_FER_1"/>
    <property type="match status" value="1"/>
</dbReference>
<evidence type="ECO:0000259" key="9">
    <source>
        <dbReference type="PROSITE" id="PS51384"/>
    </source>
</evidence>
<feature type="domain" description="2Fe-2S ferredoxin-type" evidence="8">
    <location>
        <begin position="248"/>
        <end position="333"/>
    </location>
</feature>
<evidence type="ECO:0000313" key="10">
    <source>
        <dbReference type="EMBL" id="MCQ4120876.1"/>
    </source>
</evidence>
<organism evidence="10 11">
    <name type="scientific">Rhodococcus tibetensis</name>
    <dbReference type="NCBI Taxonomy" id="2965064"/>
    <lineage>
        <taxon>Bacteria</taxon>
        <taxon>Bacillati</taxon>
        <taxon>Actinomycetota</taxon>
        <taxon>Actinomycetes</taxon>
        <taxon>Mycobacteriales</taxon>
        <taxon>Nocardiaceae</taxon>
        <taxon>Rhodococcus</taxon>
    </lineage>
</organism>
<dbReference type="PROSITE" id="PS51085">
    <property type="entry name" value="2FE2S_FER_2"/>
    <property type="match status" value="1"/>
</dbReference>
<evidence type="ECO:0000256" key="2">
    <source>
        <dbReference type="ARBA" id="ARBA00022630"/>
    </source>
</evidence>
<keyword evidence="11" id="KW-1185">Reference proteome</keyword>
<dbReference type="Pfam" id="PF00111">
    <property type="entry name" value="Fer2"/>
    <property type="match status" value="1"/>
</dbReference>
<dbReference type="RefSeq" id="WP_255970848.1">
    <property type="nucleotide sequence ID" value="NZ_JANFQF010000013.1"/>
</dbReference>
<evidence type="ECO:0000256" key="1">
    <source>
        <dbReference type="ARBA" id="ARBA00001974"/>
    </source>
</evidence>
<comment type="caution">
    <text evidence="10">The sequence shown here is derived from an EMBL/GenBank/DDBJ whole genome shotgun (WGS) entry which is preliminary data.</text>
</comment>
<evidence type="ECO:0000259" key="8">
    <source>
        <dbReference type="PROSITE" id="PS51085"/>
    </source>
</evidence>
<dbReference type="PANTHER" id="PTHR47354:SF1">
    <property type="entry name" value="CARNITINE MONOOXYGENASE REDUCTASE SUBUNIT"/>
    <property type="match status" value="1"/>
</dbReference>
<keyword evidence="2" id="KW-0285">Flavoprotein</keyword>
<dbReference type="SUPFAM" id="SSF52343">
    <property type="entry name" value="Ferredoxin reductase-like, C-terminal NADP-linked domain"/>
    <property type="match status" value="1"/>
</dbReference>
<dbReference type="InterPro" id="IPR006058">
    <property type="entry name" value="2Fe2S_fd_BS"/>
</dbReference>
<dbReference type="InterPro" id="IPR012675">
    <property type="entry name" value="Beta-grasp_dom_sf"/>
</dbReference>
<dbReference type="SUPFAM" id="SSF63380">
    <property type="entry name" value="Riboflavin synthase domain-like"/>
    <property type="match status" value="1"/>
</dbReference>
<evidence type="ECO:0000256" key="7">
    <source>
        <dbReference type="ARBA" id="ARBA00023014"/>
    </source>
</evidence>
<dbReference type="InterPro" id="IPR036010">
    <property type="entry name" value="2Fe-2S_ferredoxin-like_sf"/>
</dbReference>
<reference evidence="10 11" key="1">
    <citation type="submission" date="2022-07" db="EMBL/GenBank/DDBJ databases">
        <title>Degradation activity of malathion, p-nitrophenol and potential low-temperature adaptation strategy of Rhodococcus sp. FXJ9.536.</title>
        <authorList>
            <person name="Huang J."/>
            <person name="Huang Y."/>
        </authorList>
    </citation>
    <scope>NUCLEOTIDE SEQUENCE [LARGE SCALE GENOMIC DNA]</scope>
    <source>
        <strain evidence="10 11">FXJ9.536</strain>
    </source>
</reference>
<evidence type="ECO:0000256" key="6">
    <source>
        <dbReference type="ARBA" id="ARBA00023004"/>
    </source>
</evidence>
<dbReference type="Gene3D" id="3.10.20.30">
    <property type="match status" value="1"/>
</dbReference>
<dbReference type="EMBL" id="JANFQF010000013">
    <property type="protein sequence ID" value="MCQ4120876.1"/>
    <property type="molecule type" value="Genomic_DNA"/>
</dbReference>
<dbReference type="PANTHER" id="PTHR47354">
    <property type="entry name" value="NADH OXIDOREDUCTASE HCR"/>
    <property type="match status" value="1"/>
</dbReference>
<evidence type="ECO:0000256" key="3">
    <source>
        <dbReference type="ARBA" id="ARBA00022714"/>
    </source>
</evidence>
<dbReference type="CDD" id="cd06185">
    <property type="entry name" value="PDR_like"/>
    <property type="match status" value="1"/>
</dbReference>
<keyword evidence="5" id="KW-0560">Oxidoreductase</keyword>
<evidence type="ECO:0000256" key="5">
    <source>
        <dbReference type="ARBA" id="ARBA00023002"/>
    </source>
</evidence>
<accession>A0ABT1QF22</accession>
<comment type="cofactor">
    <cofactor evidence="1">
        <name>FAD</name>
        <dbReference type="ChEBI" id="CHEBI:57692"/>
    </cofactor>
</comment>
<dbReference type="Pfam" id="PF00175">
    <property type="entry name" value="NAD_binding_1"/>
    <property type="match status" value="1"/>
</dbReference>
<dbReference type="Proteomes" id="UP001524501">
    <property type="component" value="Unassembled WGS sequence"/>
</dbReference>
<dbReference type="InterPro" id="IPR001433">
    <property type="entry name" value="OxRdtase_FAD/NAD-bd"/>
</dbReference>
<dbReference type="InterPro" id="IPR050415">
    <property type="entry name" value="MRET"/>
</dbReference>
<dbReference type="Gene3D" id="3.40.50.80">
    <property type="entry name" value="Nucleotide-binding domain of ferredoxin-NADP reductase (FNR) module"/>
    <property type="match status" value="1"/>
</dbReference>
<evidence type="ECO:0000256" key="4">
    <source>
        <dbReference type="ARBA" id="ARBA00022723"/>
    </source>
</evidence>
<proteinExistence type="predicted"/>
<dbReference type="InterPro" id="IPR039261">
    <property type="entry name" value="FNR_nucleotide-bd"/>
</dbReference>
<dbReference type="PROSITE" id="PS51384">
    <property type="entry name" value="FAD_FR"/>
    <property type="match status" value="1"/>
</dbReference>
<dbReference type="Gene3D" id="2.40.30.10">
    <property type="entry name" value="Translation factors"/>
    <property type="match status" value="1"/>
</dbReference>
<dbReference type="InterPro" id="IPR017938">
    <property type="entry name" value="Riboflavin_synthase-like_b-brl"/>
</dbReference>
<name>A0ABT1QF22_9NOCA</name>
<sequence>MTNGDLDRNPQGVLELLVQQVTWEADGIASLRLIDPNGALLPAWTPGAHLDLVLPSGKVRQYSLCGDIGDRSTYTIAVLRDDAGRGGSVELHDTAWVGRRISIRGPRNHFPLIEAPSYLFVAGGIGITPILAMTREVSGRGLPWRLVYGGRSTASMAFLTELATLGGENVDVVPQDVRGMLDLDRVFQDLSPGSAVYCCGPEGMIRAAKGCAAATGTAEALHVERFGAPTSDVQNGHSTPANTGNTEFEVELRRTGAVLDVPTHRTLIDVVREAVPDFLSDCEEGYCGACEVRVLEGSPEHRDLLLSETEREVGDRMMICVGRSQSPRLVLDL</sequence>
<gene>
    <name evidence="10" type="ORF">NOF53_17155</name>
</gene>
<evidence type="ECO:0000313" key="11">
    <source>
        <dbReference type="Proteomes" id="UP001524501"/>
    </source>
</evidence>
<keyword evidence="6" id="KW-0408">Iron</keyword>